<dbReference type="EMBL" id="MU003500">
    <property type="protein sequence ID" value="KAF2473299.1"/>
    <property type="molecule type" value="Genomic_DNA"/>
</dbReference>
<evidence type="ECO:0000313" key="2">
    <source>
        <dbReference type="Proteomes" id="UP000799755"/>
    </source>
</evidence>
<proteinExistence type="predicted"/>
<sequence>MEMRTRVKRGKLRSRHKLGLSLGIIWRTVMHFHGWLAGLWGSQHGVLGCVSAHFGSPGSPFLYFAFKPGGSAYLLEGLGVFLLNLGLLEFPRCASFLLLIKVKIGPRLTPKKPQNNSRPAIMPQLELVGQIPETSYSKCYIPEFDDIAPKIMDMMDLAASCQITIDTYRTNMHIFTGAIVWVFPVLLTSIVQE</sequence>
<keyword evidence="2" id="KW-1185">Reference proteome</keyword>
<organism evidence="1 2">
    <name type="scientific">Lindgomyces ingoldianus</name>
    <dbReference type="NCBI Taxonomy" id="673940"/>
    <lineage>
        <taxon>Eukaryota</taxon>
        <taxon>Fungi</taxon>
        <taxon>Dikarya</taxon>
        <taxon>Ascomycota</taxon>
        <taxon>Pezizomycotina</taxon>
        <taxon>Dothideomycetes</taxon>
        <taxon>Pleosporomycetidae</taxon>
        <taxon>Pleosporales</taxon>
        <taxon>Lindgomycetaceae</taxon>
        <taxon>Lindgomyces</taxon>
    </lineage>
</organism>
<evidence type="ECO:0000313" key="1">
    <source>
        <dbReference type="EMBL" id="KAF2473299.1"/>
    </source>
</evidence>
<protein>
    <submittedName>
        <fullName evidence="1">Uncharacterized protein</fullName>
    </submittedName>
</protein>
<dbReference type="Proteomes" id="UP000799755">
    <property type="component" value="Unassembled WGS sequence"/>
</dbReference>
<comment type="caution">
    <text evidence="1">The sequence shown here is derived from an EMBL/GenBank/DDBJ whole genome shotgun (WGS) entry which is preliminary data.</text>
</comment>
<gene>
    <name evidence="1" type="ORF">BDR25DRAFT_352722</name>
</gene>
<reference evidence="1" key="1">
    <citation type="journal article" date="2020" name="Stud. Mycol.">
        <title>101 Dothideomycetes genomes: a test case for predicting lifestyles and emergence of pathogens.</title>
        <authorList>
            <person name="Haridas S."/>
            <person name="Albert R."/>
            <person name="Binder M."/>
            <person name="Bloem J."/>
            <person name="Labutti K."/>
            <person name="Salamov A."/>
            <person name="Andreopoulos B."/>
            <person name="Baker S."/>
            <person name="Barry K."/>
            <person name="Bills G."/>
            <person name="Bluhm B."/>
            <person name="Cannon C."/>
            <person name="Castanera R."/>
            <person name="Culley D."/>
            <person name="Daum C."/>
            <person name="Ezra D."/>
            <person name="Gonzalez J."/>
            <person name="Henrissat B."/>
            <person name="Kuo A."/>
            <person name="Liang C."/>
            <person name="Lipzen A."/>
            <person name="Lutzoni F."/>
            <person name="Magnuson J."/>
            <person name="Mondo S."/>
            <person name="Nolan M."/>
            <person name="Ohm R."/>
            <person name="Pangilinan J."/>
            <person name="Park H.-J."/>
            <person name="Ramirez L."/>
            <person name="Alfaro M."/>
            <person name="Sun H."/>
            <person name="Tritt A."/>
            <person name="Yoshinaga Y."/>
            <person name="Zwiers L.-H."/>
            <person name="Turgeon B."/>
            <person name="Goodwin S."/>
            <person name="Spatafora J."/>
            <person name="Crous P."/>
            <person name="Grigoriev I."/>
        </authorList>
    </citation>
    <scope>NUCLEOTIDE SEQUENCE</scope>
    <source>
        <strain evidence="1">ATCC 200398</strain>
    </source>
</reference>
<accession>A0ACB6R1U8</accession>
<name>A0ACB6R1U8_9PLEO</name>